<accession>A0A8I0H5R9</accession>
<comment type="caution">
    <text evidence="1">The sequence shown here is derived from an EMBL/GenBank/DDBJ whole genome shotgun (WGS) entry which is preliminary data.</text>
</comment>
<organism evidence="1 2">
    <name type="scientific">Xanthomonas citri pv. citri</name>
    <dbReference type="NCBI Taxonomy" id="611301"/>
    <lineage>
        <taxon>Bacteria</taxon>
        <taxon>Pseudomonadati</taxon>
        <taxon>Pseudomonadota</taxon>
        <taxon>Gammaproteobacteria</taxon>
        <taxon>Lysobacterales</taxon>
        <taxon>Lysobacteraceae</taxon>
        <taxon>Xanthomonas</taxon>
    </lineage>
</organism>
<feature type="non-terminal residue" evidence="1">
    <location>
        <position position="92"/>
    </location>
</feature>
<evidence type="ECO:0000313" key="1">
    <source>
        <dbReference type="EMBL" id="MBD4338808.1"/>
    </source>
</evidence>
<gene>
    <name evidence="1" type="ORF">GUH15_22680</name>
</gene>
<dbReference type="Proteomes" id="UP000653002">
    <property type="component" value="Unassembled WGS sequence"/>
</dbReference>
<protein>
    <submittedName>
        <fullName evidence="1">Uncharacterized protein</fullName>
    </submittedName>
</protein>
<dbReference type="EMBL" id="JAABFR010001719">
    <property type="protein sequence ID" value="MBD4338808.1"/>
    <property type="molecule type" value="Genomic_DNA"/>
</dbReference>
<proteinExistence type="predicted"/>
<name>A0A8I0H5R9_XANCI</name>
<sequence>ELIESRYLQTTWGISDEDVAKLAAYAHEGQSPRSIYRIELMESSMAQMLRLTYRSEAPQVLYEVTCSWAMEMYHMVTLFAMYDEYNAGVRTL</sequence>
<feature type="non-terminal residue" evidence="1">
    <location>
        <position position="1"/>
    </location>
</feature>
<evidence type="ECO:0000313" key="2">
    <source>
        <dbReference type="Proteomes" id="UP000653002"/>
    </source>
</evidence>
<reference evidence="1" key="1">
    <citation type="submission" date="2020-01" db="EMBL/GenBank/DDBJ databases">
        <authorList>
            <person name="Richard D."/>
        </authorList>
    </citation>
    <scope>NUCLEOTIDE SEQUENCE</scope>
    <source>
        <strain evidence="1">JP541</strain>
    </source>
</reference>
<dbReference type="AlphaFoldDB" id="A0A8I0H5R9"/>